<proteinExistence type="predicted"/>
<accession>A0A9D4BGM4</accession>
<dbReference type="Proteomes" id="UP000828390">
    <property type="component" value="Unassembled WGS sequence"/>
</dbReference>
<dbReference type="EMBL" id="JAIWYP010000015">
    <property type="protein sequence ID" value="KAH3702420.1"/>
    <property type="molecule type" value="Genomic_DNA"/>
</dbReference>
<evidence type="ECO:0000313" key="3">
    <source>
        <dbReference type="Proteomes" id="UP000828390"/>
    </source>
</evidence>
<comment type="caution">
    <text evidence="2">The sequence shown here is derived from an EMBL/GenBank/DDBJ whole genome shotgun (WGS) entry which is preliminary data.</text>
</comment>
<keyword evidence="3" id="KW-1185">Reference proteome</keyword>
<sequence length="121" mass="13836">MKYGNEVYDHTTNTLSSESDSRERDNIYNKLKTDQHGDYDHFARHEHNMSRPGNDYNTTYIASMNDGIGDYNHIFSTAIEGENGTTDRGQGGYDFMHGKRTNLPQCDDTDYAHAQIYTGIK</sequence>
<gene>
    <name evidence="2" type="ORF">DPMN_077437</name>
</gene>
<name>A0A9D4BGM4_DREPO</name>
<reference evidence="2" key="1">
    <citation type="journal article" date="2019" name="bioRxiv">
        <title>The Genome of the Zebra Mussel, Dreissena polymorpha: A Resource for Invasive Species Research.</title>
        <authorList>
            <person name="McCartney M.A."/>
            <person name="Auch B."/>
            <person name="Kono T."/>
            <person name="Mallez S."/>
            <person name="Zhang Y."/>
            <person name="Obille A."/>
            <person name="Becker A."/>
            <person name="Abrahante J.E."/>
            <person name="Garbe J."/>
            <person name="Badalamenti J.P."/>
            <person name="Herman A."/>
            <person name="Mangelson H."/>
            <person name="Liachko I."/>
            <person name="Sullivan S."/>
            <person name="Sone E.D."/>
            <person name="Koren S."/>
            <person name="Silverstein K.A.T."/>
            <person name="Beckman K.B."/>
            <person name="Gohl D.M."/>
        </authorList>
    </citation>
    <scope>NUCLEOTIDE SEQUENCE</scope>
    <source>
        <strain evidence="2">Duluth1</strain>
        <tissue evidence="2">Whole animal</tissue>
    </source>
</reference>
<reference evidence="2" key="2">
    <citation type="submission" date="2020-11" db="EMBL/GenBank/DDBJ databases">
        <authorList>
            <person name="McCartney M.A."/>
            <person name="Auch B."/>
            <person name="Kono T."/>
            <person name="Mallez S."/>
            <person name="Becker A."/>
            <person name="Gohl D.M."/>
            <person name="Silverstein K.A.T."/>
            <person name="Koren S."/>
            <person name="Bechman K.B."/>
            <person name="Herman A."/>
            <person name="Abrahante J.E."/>
            <person name="Garbe J."/>
        </authorList>
    </citation>
    <scope>NUCLEOTIDE SEQUENCE</scope>
    <source>
        <strain evidence="2">Duluth1</strain>
        <tissue evidence="2">Whole animal</tissue>
    </source>
</reference>
<feature type="region of interest" description="Disordered" evidence="1">
    <location>
        <begin position="1"/>
        <end position="23"/>
    </location>
</feature>
<evidence type="ECO:0000313" key="2">
    <source>
        <dbReference type="EMBL" id="KAH3702420.1"/>
    </source>
</evidence>
<dbReference type="AlphaFoldDB" id="A0A9D4BGM4"/>
<evidence type="ECO:0000256" key="1">
    <source>
        <dbReference type="SAM" id="MobiDB-lite"/>
    </source>
</evidence>
<organism evidence="2 3">
    <name type="scientific">Dreissena polymorpha</name>
    <name type="common">Zebra mussel</name>
    <name type="synonym">Mytilus polymorpha</name>
    <dbReference type="NCBI Taxonomy" id="45954"/>
    <lineage>
        <taxon>Eukaryota</taxon>
        <taxon>Metazoa</taxon>
        <taxon>Spiralia</taxon>
        <taxon>Lophotrochozoa</taxon>
        <taxon>Mollusca</taxon>
        <taxon>Bivalvia</taxon>
        <taxon>Autobranchia</taxon>
        <taxon>Heteroconchia</taxon>
        <taxon>Euheterodonta</taxon>
        <taxon>Imparidentia</taxon>
        <taxon>Neoheterodontei</taxon>
        <taxon>Myida</taxon>
        <taxon>Dreissenoidea</taxon>
        <taxon>Dreissenidae</taxon>
        <taxon>Dreissena</taxon>
    </lineage>
</organism>
<protein>
    <submittedName>
        <fullName evidence="2">Uncharacterized protein</fullName>
    </submittedName>
</protein>